<protein>
    <submittedName>
        <fullName evidence="2">Uncharacterized protein</fullName>
    </submittedName>
</protein>
<feature type="region of interest" description="Disordered" evidence="1">
    <location>
        <begin position="1"/>
        <end position="24"/>
    </location>
</feature>
<organism evidence="2 3">
    <name type="scientific">Anaerotruncus colihominis</name>
    <dbReference type="NCBI Taxonomy" id="169435"/>
    <lineage>
        <taxon>Bacteria</taxon>
        <taxon>Bacillati</taxon>
        <taxon>Bacillota</taxon>
        <taxon>Clostridia</taxon>
        <taxon>Eubacteriales</taxon>
        <taxon>Oscillospiraceae</taxon>
        <taxon>Anaerotruncus</taxon>
    </lineage>
</organism>
<reference evidence="2 3" key="1">
    <citation type="submission" date="2018-08" db="EMBL/GenBank/DDBJ databases">
        <title>Murine metabolic-syndrome-specific gut microbial biobank.</title>
        <authorList>
            <person name="Liu C."/>
        </authorList>
    </citation>
    <scope>NUCLEOTIDE SEQUENCE [LARGE SCALE GENOMIC DNA]</scope>
    <source>
        <strain evidence="2 3">28</strain>
    </source>
</reference>
<feature type="compositionally biased region" description="Basic and acidic residues" evidence="1">
    <location>
        <begin position="1"/>
        <end position="15"/>
    </location>
</feature>
<name>A0A845QPG3_9FIRM</name>
<evidence type="ECO:0000313" key="2">
    <source>
        <dbReference type="EMBL" id="NBH62603.1"/>
    </source>
</evidence>
<sequence length="62" mass="7053">MNAVNKLEKRQHAEKNYANTPKKIDTDKMKKPAFLMILIGVGDYAYRRQAGIYVVPVGCLKN</sequence>
<gene>
    <name evidence="2" type="ORF">D0435_13185</name>
</gene>
<comment type="caution">
    <text evidence="2">The sequence shown here is derived from an EMBL/GenBank/DDBJ whole genome shotgun (WGS) entry which is preliminary data.</text>
</comment>
<keyword evidence="3" id="KW-1185">Reference proteome</keyword>
<dbReference type="Proteomes" id="UP000446866">
    <property type="component" value="Unassembled WGS sequence"/>
</dbReference>
<proteinExistence type="predicted"/>
<dbReference type="EMBL" id="QXWK01000029">
    <property type="protein sequence ID" value="NBH62603.1"/>
    <property type="molecule type" value="Genomic_DNA"/>
</dbReference>
<accession>A0A845QPG3</accession>
<evidence type="ECO:0000313" key="3">
    <source>
        <dbReference type="Proteomes" id="UP000446866"/>
    </source>
</evidence>
<evidence type="ECO:0000256" key="1">
    <source>
        <dbReference type="SAM" id="MobiDB-lite"/>
    </source>
</evidence>
<dbReference type="AlphaFoldDB" id="A0A845QPG3"/>